<evidence type="ECO:0000256" key="1">
    <source>
        <dbReference type="SAM" id="Coils"/>
    </source>
</evidence>
<feature type="signal peptide" evidence="2">
    <location>
        <begin position="1"/>
        <end position="26"/>
    </location>
</feature>
<dbReference type="EMBL" id="BMXV01000002">
    <property type="protein sequence ID" value="GGY63489.1"/>
    <property type="molecule type" value="Genomic_DNA"/>
</dbReference>
<evidence type="ECO:0000313" key="3">
    <source>
        <dbReference type="EMBL" id="GGY63489.1"/>
    </source>
</evidence>
<dbReference type="Gene3D" id="3.30.110.170">
    <property type="entry name" value="Protein of unknown function (DUF541), domain 1"/>
    <property type="match status" value="1"/>
</dbReference>
<reference evidence="4" key="1">
    <citation type="journal article" date="2019" name="Int. J. Syst. Evol. Microbiol.">
        <title>The Global Catalogue of Microorganisms (GCM) 10K type strain sequencing project: providing services to taxonomists for standard genome sequencing and annotation.</title>
        <authorList>
            <consortium name="The Broad Institute Genomics Platform"/>
            <consortium name="The Broad Institute Genome Sequencing Center for Infectious Disease"/>
            <person name="Wu L."/>
            <person name="Ma J."/>
        </authorList>
    </citation>
    <scope>NUCLEOTIDE SEQUENCE [LARGE SCALE GENOMIC DNA]</scope>
    <source>
        <strain evidence="4">KCTC 22280</strain>
    </source>
</reference>
<dbReference type="RefSeq" id="WP_189573132.1">
    <property type="nucleotide sequence ID" value="NZ_BMXV01000002.1"/>
</dbReference>
<proteinExistence type="predicted"/>
<dbReference type="Proteomes" id="UP000601597">
    <property type="component" value="Unassembled WGS sequence"/>
</dbReference>
<organism evidence="3 4">
    <name type="scientific">Marinobacter zhanjiangensis</name>
    <dbReference type="NCBI Taxonomy" id="578215"/>
    <lineage>
        <taxon>Bacteria</taxon>
        <taxon>Pseudomonadati</taxon>
        <taxon>Pseudomonadota</taxon>
        <taxon>Gammaproteobacteria</taxon>
        <taxon>Pseudomonadales</taxon>
        <taxon>Marinobacteraceae</taxon>
        <taxon>Marinobacter</taxon>
    </lineage>
</organism>
<accession>A0ABQ3ATC2</accession>
<dbReference type="PANTHER" id="PTHR34387:SF2">
    <property type="entry name" value="SLR1258 PROTEIN"/>
    <property type="match status" value="1"/>
</dbReference>
<keyword evidence="4" id="KW-1185">Reference proteome</keyword>
<feature type="coiled-coil region" evidence="1">
    <location>
        <begin position="63"/>
        <end position="90"/>
    </location>
</feature>
<dbReference type="PANTHER" id="PTHR34387">
    <property type="entry name" value="SLR1258 PROTEIN"/>
    <property type="match status" value="1"/>
</dbReference>
<dbReference type="InterPro" id="IPR007497">
    <property type="entry name" value="SIMPL/DUF541"/>
</dbReference>
<protein>
    <submittedName>
        <fullName evidence="3">SIMPL domain-containing protein</fullName>
    </submittedName>
</protein>
<keyword evidence="1" id="KW-0175">Coiled coil</keyword>
<sequence length="236" mass="25764">MITTITRRLCGPAVIALISLAGPALAAPAEVSLSGEGQVRYVPDSARLSFTVTAQHADSDRAISEVRGTIEQWRESIAELRDQLVDYTDASAHLYQRQHSPRQQDGEPGEPRTIAVASQTISFEIHDLELLNPVLTKAQNLGMNYNLGQHQFFHSDEEALQREALARAIDDARERCQFAAQQLDMACGQVRSLNLQSSGGGPIMMRMQEASATADTVSQVGPREVSATVQATFTMK</sequence>
<evidence type="ECO:0000313" key="4">
    <source>
        <dbReference type="Proteomes" id="UP000601597"/>
    </source>
</evidence>
<keyword evidence="2" id="KW-0732">Signal</keyword>
<comment type="caution">
    <text evidence="3">The sequence shown here is derived from an EMBL/GenBank/DDBJ whole genome shotgun (WGS) entry which is preliminary data.</text>
</comment>
<dbReference type="Gene3D" id="3.30.70.2970">
    <property type="entry name" value="Protein of unknown function (DUF541), domain 2"/>
    <property type="match status" value="1"/>
</dbReference>
<gene>
    <name evidence="3" type="primary">pp26</name>
    <name evidence="3" type="ORF">GCM10007071_07600</name>
</gene>
<evidence type="ECO:0000256" key="2">
    <source>
        <dbReference type="SAM" id="SignalP"/>
    </source>
</evidence>
<feature type="chain" id="PRO_5045245065" evidence="2">
    <location>
        <begin position="27"/>
        <end position="236"/>
    </location>
</feature>
<dbReference type="Pfam" id="PF04402">
    <property type="entry name" value="SIMPL"/>
    <property type="match status" value="1"/>
</dbReference>
<name>A0ABQ3ATC2_9GAMM</name>
<dbReference type="InterPro" id="IPR052022">
    <property type="entry name" value="26kDa_periplasmic_antigen"/>
</dbReference>